<reference evidence="2" key="1">
    <citation type="submission" date="2016-06" db="EMBL/GenBank/DDBJ databases">
        <title>Parallel loss of symbiosis genes in relatives of nitrogen-fixing non-legume Parasponia.</title>
        <authorList>
            <person name="Van Velzen R."/>
            <person name="Holmer R."/>
            <person name="Bu F."/>
            <person name="Rutten L."/>
            <person name="Van Zeijl A."/>
            <person name="Liu W."/>
            <person name="Santuari L."/>
            <person name="Cao Q."/>
            <person name="Sharma T."/>
            <person name="Shen D."/>
            <person name="Roswanjaya Y."/>
            <person name="Wardhani T."/>
            <person name="Kalhor M.S."/>
            <person name="Jansen J."/>
            <person name="Van den Hoogen J."/>
            <person name="Gungor B."/>
            <person name="Hartog M."/>
            <person name="Hontelez J."/>
            <person name="Verver J."/>
            <person name="Yang W.-C."/>
            <person name="Schijlen E."/>
            <person name="Repin R."/>
            <person name="Schilthuizen M."/>
            <person name="Schranz E."/>
            <person name="Heidstra R."/>
            <person name="Miyata K."/>
            <person name="Fedorova E."/>
            <person name="Kohlen W."/>
            <person name="Bisseling T."/>
            <person name="Smit S."/>
            <person name="Geurts R."/>
        </authorList>
    </citation>
    <scope>NUCLEOTIDE SEQUENCE [LARGE SCALE GENOMIC DNA]</scope>
    <source>
        <strain evidence="2">cv. RG33-2</strain>
    </source>
</reference>
<dbReference type="EMBL" id="JXTC01000476">
    <property type="protein sequence ID" value="PON51247.1"/>
    <property type="molecule type" value="Genomic_DNA"/>
</dbReference>
<sequence length="158" mass="18296">YAMGVEPSRQGDVYSFGILLLEMFTRRRPTDEMFKDNFNLPRFVKMALPERLVQIMDSSLVPREVEEITRRSGSYERRYNNNGGTEITSEEGHVNFENPNRISVHLEKCLVSVLNIGLACSEESPNERMNMGDIIKELQHIRNAYLSVGIQRQRQRTS</sequence>
<keyword evidence="1" id="KW-0808">Transferase</keyword>
<gene>
    <name evidence="1" type="ORF">TorRG33x02_311730</name>
</gene>
<comment type="caution">
    <text evidence="1">The sequence shown here is derived from an EMBL/GenBank/DDBJ whole genome shotgun (WGS) entry which is preliminary data.</text>
</comment>
<evidence type="ECO:0000313" key="2">
    <source>
        <dbReference type="Proteomes" id="UP000237000"/>
    </source>
</evidence>
<dbReference type="SUPFAM" id="SSF56112">
    <property type="entry name" value="Protein kinase-like (PK-like)"/>
    <property type="match status" value="1"/>
</dbReference>
<dbReference type="STRING" id="63057.A0A2P5BR27"/>
<dbReference type="InParanoid" id="A0A2P5BR27"/>
<dbReference type="InterPro" id="IPR011009">
    <property type="entry name" value="Kinase-like_dom_sf"/>
</dbReference>
<dbReference type="GO" id="GO:0016301">
    <property type="term" value="F:kinase activity"/>
    <property type="evidence" value="ECO:0007669"/>
    <property type="project" value="UniProtKB-KW"/>
</dbReference>
<dbReference type="Gene3D" id="1.10.510.10">
    <property type="entry name" value="Transferase(Phosphotransferase) domain 1"/>
    <property type="match status" value="1"/>
</dbReference>
<dbReference type="InterPro" id="IPR051564">
    <property type="entry name" value="LRR_receptor-like_kinase"/>
</dbReference>
<dbReference type="Proteomes" id="UP000237000">
    <property type="component" value="Unassembled WGS sequence"/>
</dbReference>
<protein>
    <submittedName>
        <fullName evidence="1">Protein kinase-like domain containing protein</fullName>
    </submittedName>
</protein>
<proteinExistence type="predicted"/>
<dbReference type="AlphaFoldDB" id="A0A2P5BR27"/>
<feature type="non-terminal residue" evidence="1">
    <location>
        <position position="1"/>
    </location>
</feature>
<dbReference type="PANTHER" id="PTHR48055:SF55">
    <property type="entry name" value="PROTEIN KINASE DOMAIN-CONTAINING PROTEIN"/>
    <property type="match status" value="1"/>
</dbReference>
<dbReference type="OrthoDB" id="1103805at2759"/>
<keyword evidence="1" id="KW-0418">Kinase</keyword>
<evidence type="ECO:0000313" key="1">
    <source>
        <dbReference type="EMBL" id="PON51247.1"/>
    </source>
</evidence>
<organism evidence="1 2">
    <name type="scientific">Trema orientale</name>
    <name type="common">Charcoal tree</name>
    <name type="synonym">Celtis orientalis</name>
    <dbReference type="NCBI Taxonomy" id="63057"/>
    <lineage>
        <taxon>Eukaryota</taxon>
        <taxon>Viridiplantae</taxon>
        <taxon>Streptophyta</taxon>
        <taxon>Embryophyta</taxon>
        <taxon>Tracheophyta</taxon>
        <taxon>Spermatophyta</taxon>
        <taxon>Magnoliopsida</taxon>
        <taxon>eudicotyledons</taxon>
        <taxon>Gunneridae</taxon>
        <taxon>Pentapetalae</taxon>
        <taxon>rosids</taxon>
        <taxon>fabids</taxon>
        <taxon>Rosales</taxon>
        <taxon>Cannabaceae</taxon>
        <taxon>Trema</taxon>
    </lineage>
</organism>
<name>A0A2P5BR27_TREOI</name>
<keyword evidence="2" id="KW-1185">Reference proteome</keyword>
<dbReference type="PANTHER" id="PTHR48055">
    <property type="entry name" value="LEUCINE-RICH REPEAT RECEPTOR PROTEIN KINASE EMS1"/>
    <property type="match status" value="1"/>
</dbReference>
<dbReference type="GO" id="GO:0016020">
    <property type="term" value="C:membrane"/>
    <property type="evidence" value="ECO:0007669"/>
    <property type="project" value="TreeGrafter"/>
</dbReference>
<accession>A0A2P5BR27</accession>